<dbReference type="EMBL" id="QJKJ01015996">
    <property type="protein sequence ID" value="RDX61665.1"/>
    <property type="molecule type" value="Genomic_DNA"/>
</dbReference>
<dbReference type="STRING" id="157652.A0A371E6J8"/>
<dbReference type="InterPro" id="IPR042197">
    <property type="entry name" value="Apaf_helical"/>
</dbReference>
<dbReference type="OrthoDB" id="1740714at2759"/>
<evidence type="ECO:0000313" key="2">
    <source>
        <dbReference type="Proteomes" id="UP000257109"/>
    </source>
</evidence>
<organism evidence="1 2">
    <name type="scientific">Mucuna pruriens</name>
    <name type="common">Velvet bean</name>
    <name type="synonym">Dolichos pruriens</name>
    <dbReference type="NCBI Taxonomy" id="157652"/>
    <lineage>
        <taxon>Eukaryota</taxon>
        <taxon>Viridiplantae</taxon>
        <taxon>Streptophyta</taxon>
        <taxon>Embryophyta</taxon>
        <taxon>Tracheophyta</taxon>
        <taxon>Spermatophyta</taxon>
        <taxon>Magnoliopsida</taxon>
        <taxon>eudicotyledons</taxon>
        <taxon>Gunneridae</taxon>
        <taxon>Pentapetalae</taxon>
        <taxon>rosids</taxon>
        <taxon>fabids</taxon>
        <taxon>Fabales</taxon>
        <taxon>Fabaceae</taxon>
        <taxon>Papilionoideae</taxon>
        <taxon>50 kb inversion clade</taxon>
        <taxon>NPAAA clade</taxon>
        <taxon>indigoferoid/millettioid clade</taxon>
        <taxon>Phaseoleae</taxon>
        <taxon>Mucuna</taxon>
    </lineage>
</organism>
<accession>A0A371E6J8</accession>
<keyword evidence="2" id="KW-1185">Reference proteome</keyword>
<protein>
    <submittedName>
        <fullName evidence="1">Disease resistance protein</fullName>
    </submittedName>
</protein>
<feature type="non-terminal residue" evidence="1">
    <location>
        <position position="1"/>
    </location>
</feature>
<evidence type="ECO:0000313" key="1">
    <source>
        <dbReference type="EMBL" id="RDX61665.1"/>
    </source>
</evidence>
<dbReference type="Gene3D" id="1.10.8.430">
    <property type="entry name" value="Helical domain of apoptotic protease-activating factors"/>
    <property type="match status" value="1"/>
</dbReference>
<reference evidence="1" key="1">
    <citation type="submission" date="2018-05" db="EMBL/GenBank/DDBJ databases">
        <title>Draft genome of Mucuna pruriens seed.</title>
        <authorList>
            <person name="Nnadi N.E."/>
            <person name="Vos R."/>
            <person name="Hasami M.H."/>
            <person name="Devisetty U.K."/>
            <person name="Aguiy J.C."/>
        </authorList>
    </citation>
    <scope>NUCLEOTIDE SEQUENCE [LARGE SCALE GENOMIC DNA]</scope>
    <source>
        <strain evidence="1">JCA_2017</strain>
    </source>
</reference>
<sequence>MNKSYVVVRYCKGLTLAIKVIGRSLYHRPIKLWQKMVEEFSLLDVLEHDPSLKECFIDLGLFPERPKNSSSCSR</sequence>
<comment type="caution">
    <text evidence="1">The sequence shown here is derived from an EMBL/GenBank/DDBJ whole genome shotgun (WGS) entry which is preliminary data.</text>
</comment>
<proteinExistence type="predicted"/>
<name>A0A371E6J8_MUCPR</name>
<gene>
    <name evidence="1" type="ORF">CR513_60088</name>
</gene>
<dbReference type="AlphaFoldDB" id="A0A371E6J8"/>
<dbReference type="Proteomes" id="UP000257109">
    <property type="component" value="Unassembled WGS sequence"/>
</dbReference>